<organism evidence="3 4">
    <name type="scientific">Virgisporangium ochraceum</name>
    <dbReference type="NCBI Taxonomy" id="65505"/>
    <lineage>
        <taxon>Bacteria</taxon>
        <taxon>Bacillati</taxon>
        <taxon>Actinomycetota</taxon>
        <taxon>Actinomycetes</taxon>
        <taxon>Micromonosporales</taxon>
        <taxon>Micromonosporaceae</taxon>
        <taxon>Virgisporangium</taxon>
    </lineage>
</organism>
<sequence length="222" mass="24545">MRPDHDWYPDKRPDRRSRPAPTEAGGRDDPPAGSSGERQRRDKLATIVGVATVAGVIFGVVTGIVALLPDRDEPVVAYRKQVLATCQRVHSIVTTEHNEILRPDPRPGVTNPEDMIRINKGPLLAVIRGNVSRVRTEFAQLAQQEVPEKLRQQYTAAGQAQEAWLAHYTRVAAAIEQKFRDGDTLRRLNELGLNILERGGQVDTGLNAAMTVLAGEDCRCTR</sequence>
<keyword evidence="2" id="KW-0812">Transmembrane</keyword>
<dbReference type="EMBL" id="BOPH01000105">
    <property type="protein sequence ID" value="GIJ72895.1"/>
    <property type="molecule type" value="Genomic_DNA"/>
</dbReference>
<keyword evidence="2" id="KW-1133">Transmembrane helix</keyword>
<accession>A0A8J4EES4</accession>
<feature type="region of interest" description="Disordered" evidence="1">
    <location>
        <begin position="1"/>
        <end position="40"/>
    </location>
</feature>
<evidence type="ECO:0000313" key="4">
    <source>
        <dbReference type="Proteomes" id="UP000635606"/>
    </source>
</evidence>
<name>A0A8J4EES4_9ACTN</name>
<evidence type="ECO:0000313" key="3">
    <source>
        <dbReference type="EMBL" id="GIJ72895.1"/>
    </source>
</evidence>
<feature type="transmembrane region" description="Helical" evidence="2">
    <location>
        <begin position="44"/>
        <end position="68"/>
    </location>
</feature>
<keyword evidence="4" id="KW-1185">Reference proteome</keyword>
<reference evidence="3" key="1">
    <citation type="submission" date="2021-01" db="EMBL/GenBank/DDBJ databases">
        <title>Whole genome shotgun sequence of Virgisporangium ochraceum NBRC 16418.</title>
        <authorList>
            <person name="Komaki H."/>
            <person name="Tamura T."/>
        </authorList>
    </citation>
    <scope>NUCLEOTIDE SEQUENCE</scope>
    <source>
        <strain evidence="3">NBRC 16418</strain>
    </source>
</reference>
<comment type="caution">
    <text evidence="3">The sequence shown here is derived from an EMBL/GenBank/DDBJ whole genome shotgun (WGS) entry which is preliminary data.</text>
</comment>
<keyword evidence="2" id="KW-0472">Membrane</keyword>
<dbReference type="AlphaFoldDB" id="A0A8J4EES4"/>
<proteinExistence type="predicted"/>
<evidence type="ECO:0000256" key="2">
    <source>
        <dbReference type="SAM" id="Phobius"/>
    </source>
</evidence>
<protein>
    <submittedName>
        <fullName evidence="3">Uncharacterized protein</fullName>
    </submittedName>
</protein>
<gene>
    <name evidence="3" type="ORF">Voc01_078120</name>
</gene>
<dbReference type="Proteomes" id="UP000635606">
    <property type="component" value="Unassembled WGS sequence"/>
</dbReference>
<evidence type="ECO:0000256" key="1">
    <source>
        <dbReference type="SAM" id="MobiDB-lite"/>
    </source>
</evidence>
<feature type="compositionally biased region" description="Basic and acidic residues" evidence="1">
    <location>
        <begin position="1"/>
        <end position="17"/>
    </location>
</feature>